<gene>
    <name evidence="1" type="ORF">QLS71_003055</name>
</gene>
<dbReference type="EMBL" id="CP155618">
    <property type="protein sequence ID" value="XBL15003.1"/>
    <property type="molecule type" value="Genomic_DNA"/>
</dbReference>
<dbReference type="KEGG" id="mlil:QLS71_003055"/>
<sequence>MSGQEEKEITMVKKLINKDVKIPSTAIKEIQGEMKKKISFLDLYIIGRLTIWANNSPQKRHAYSTK</sequence>
<keyword evidence="2" id="KW-1185">Reference proteome</keyword>
<organism evidence="1 2">
    <name type="scientific">Mariniflexile litorale</name>
    <dbReference type="NCBI Taxonomy" id="3045158"/>
    <lineage>
        <taxon>Bacteria</taxon>
        <taxon>Pseudomonadati</taxon>
        <taxon>Bacteroidota</taxon>
        <taxon>Flavobacteriia</taxon>
        <taxon>Flavobacteriales</taxon>
        <taxon>Flavobacteriaceae</taxon>
        <taxon>Mariniflexile</taxon>
    </lineage>
</organism>
<dbReference type="RefSeq" id="WP_308990447.1">
    <property type="nucleotide sequence ID" value="NZ_CP155618.1"/>
</dbReference>
<proteinExistence type="predicted"/>
<dbReference type="Proteomes" id="UP001224325">
    <property type="component" value="Chromosome"/>
</dbReference>
<evidence type="ECO:0000313" key="1">
    <source>
        <dbReference type="EMBL" id="XBL15003.1"/>
    </source>
</evidence>
<reference evidence="1" key="1">
    <citation type="submission" date="2024-04" db="EMBL/GenBank/DDBJ databases">
        <title>Mariniflexile litorale, isolated from the shallow sediments of the Sea of Japan.</title>
        <authorList>
            <person name="Romanenko L."/>
            <person name="Isaeva M."/>
        </authorList>
    </citation>
    <scope>NUCLEOTIDE SEQUENCE [LARGE SCALE GENOMIC DNA]</scope>
    <source>
        <strain evidence="1">KMM 9835</strain>
    </source>
</reference>
<protein>
    <submittedName>
        <fullName evidence="1">Uncharacterized protein</fullName>
    </submittedName>
</protein>
<evidence type="ECO:0000313" key="2">
    <source>
        <dbReference type="Proteomes" id="UP001224325"/>
    </source>
</evidence>
<name>A0AAU7EIQ1_9FLAO</name>
<accession>A0AAU7EIQ1</accession>
<dbReference type="AlphaFoldDB" id="A0AAU7EIQ1"/>